<dbReference type="InterPro" id="IPR010982">
    <property type="entry name" value="Lambda_DNA-bd_dom_sf"/>
</dbReference>
<dbReference type="EMBL" id="CP002902">
    <property type="protein sequence ID" value="AEJ43344.1"/>
    <property type="molecule type" value="Genomic_DNA"/>
</dbReference>
<dbReference type="AlphaFoldDB" id="F8IIL2"/>
<dbReference type="STRING" id="1048834.TC41_1408"/>
<name>F8IIL2_ALIAT</name>
<protein>
    <submittedName>
        <fullName evidence="4">Transcriptional regulator, XRE family</fullName>
    </submittedName>
</protein>
<dbReference type="PATRIC" id="fig|1048834.4.peg.1341"/>
<dbReference type="PANTHER" id="PTHR34475:SF1">
    <property type="entry name" value="CYTOSKELETON PROTEIN RODZ"/>
    <property type="match status" value="1"/>
</dbReference>
<gene>
    <name evidence="4" type="ordered locus">TC41_1408</name>
</gene>
<sequence length="327" mass="35517">MGSRIETPQDKGGRRVHEHLGQILRARRESLGLSVEDIEERTKIRKRYIEALESGQWDVLPGRVYARGFVRSYAEVLGLDGSELLEKYVDGGEAGSSEPGVRAEPSSQTSENRAADRKPAARMVEPRSLNEMERTRSRAYERTGASRRETYDRPVRSVGSWIGQGLLIGGALAVVGGLYVLLHQHHGQPNHGANTTTPSPQKTEATKPATHKTAPPKHATQPVKKAQPMVVALPYANGTYSYKVLNATSLQVVVSVNSGELWFSATADGQAVAPNVILNQGQSKSISAQNNVTFHLGHVEGVSITVDGQPIQLPNITWAPVVVIERG</sequence>
<evidence type="ECO:0000259" key="3">
    <source>
        <dbReference type="SMART" id="SM00530"/>
    </source>
</evidence>
<dbReference type="Gene3D" id="1.10.260.40">
    <property type="entry name" value="lambda repressor-like DNA-binding domains"/>
    <property type="match status" value="1"/>
</dbReference>
<dbReference type="Proteomes" id="UP000000292">
    <property type="component" value="Chromosome"/>
</dbReference>
<dbReference type="InterPro" id="IPR050400">
    <property type="entry name" value="Bact_Cytoskel_RodZ"/>
</dbReference>
<dbReference type="InterPro" id="IPR001387">
    <property type="entry name" value="Cro/C1-type_HTH"/>
</dbReference>
<feature type="domain" description="HTH cro/C1-type" evidence="3">
    <location>
        <begin position="23"/>
        <end position="84"/>
    </location>
</feature>
<dbReference type="CDD" id="cd00093">
    <property type="entry name" value="HTH_XRE"/>
    <property type="match status" value="1"/>
</dbReference>
<reference evidence="5" key="2">
    <citation type="submission" date="2011-06" db="EMBL/GenBank/DDBJ databases">
        <title>The complete genome sequence of Alicyclobacillus acidocaldarius sp. Tc-4-1.</title>
        <authorList>
            <person name="Chen Y."/>
            <person name="He Y."/>
            <person name="Dong Z."/>
            <person name="Hu S."/>
        </authorList>
    </citation>
    <scope>NUCLEOTIDE SEQUENCE [LARGE SCALE GENOMIC DNA]</scope>
    <source>
        <strain evidence="5">Tc-4-1</strain>
    </source>
</reference>
<dbReference type="SMART" id="SM00530">
    <property type="entry name" value="HTH_XRE"/>
    <property type="match status" value="1"/>
</dbReference>
<feature type="compositionally biased region" description="Basic and acidic residues" evidence="1">
    <location>
        <begin position="113"/>
        <end position="148"/>
    </location>
</feature>
<evidence type="ECO:0000256" key="2">
    <source>
        <dbReference type="SAM" id="Phobius"/>
    </source>
</evidence>
<proteinExistence type="predicted"/>
<keyword evidence="2" id="KW-1133">Transmembrane helix</keyword>
<dbReference type="SUPFAM" id="SSF47413">
    <property type="entry name" value="lambda repressor-like DNA-binding domains"/>
    <property type="match status" value="1"/>
</dbReference>
<keyword evidence="2" id="KW-0472">Membrane</keyword>
<dbReference type="Pfam" id="PF13464">
    <property type="entry name" value="RodZ_C"/>
    <property type="match status" value="1"/>
</dbReference>
<dbReference type="PANTHER" id="PTHR34475">
    <property type="match status" value="1"/>
</dbReference>
<dbReference type="Pfam" id="PF13413">
    <property type="entry name" value="HTH_25"/>
    <property type="match status" value="1"/>
</dbReference>
<keyword evidence="2" id="KW-0812">Transmembrane</keyword>
<feature type="compositionally biased region" description="Polar residues" evidence="1">
    <location>
        <begin position="191"/>
        <end position="203"/>
    </location>
</feature>
<reference evidence="4 5" key="1">
    <citation type="journal article" date="2011" name="J. Bacteriol.">
        <title>Complete Genome Sequence of Alicyclobacillus acidocaldarius Strain Tc-4-1.</title>
        <authorList>
            <person name="Chen Y."/>
            <person name="He Y."/>
            <person name="Zhang B."/>
            <person name="Yang J."/>
            <person name="Li W."/>
            <person name="Dong Z."/>
            <person name="Hu S."/>
        </authorList>
    </citation>
    <scope>NUCLEOTIDE SEQUENCE [LARGE SCALE GENOMIC DNA]</scope>
    <source>
        <strain evidence="4 5">Tc-4-1</strain>
    </source>
</reference>
<evidence type="ECO:0000313" key="5">
    <source>
        <dbReference type="Proteomes" id="UP000000292"/>
    </source>
</evidence>
<evidence type="ECO:0000313" key="4">
    <source>
        <dbReference type="EMBL" id="AEJ43344.1"/>
    </source>
</evidence>
<dbReference type="HOGENOM" id="CLU_047530_1_2_9"/>
<accession>F8IIL2</accession>
<dbReference type="GO" id="GO:0003677">
    <property type="term" value="F:DNA binding"/>
    <property type="evidence" value="ECO:0007669"/>
    <property type="project" value="InterPro"/>
</dbReference>
<dbReference type="KEGG" id="aad:TC41_1408"/>
<dbReference type="InterPro" id="IPR025194">
    <property type="entry name" value="RodZ-like_C"/>
</dbReference>
<dbReference type="eggNOG" id="COG1426">
    <property type="taxonomic scope" value="Bacteria"/>
</dbReference>
<feature type="region of interest" description="Disordered" evidence="1">
    <location>
        <begin position="188"/>
        <end position="223"/>
    </location>
</feature>
<feature type="region of interest" description="Disordered" evidence="1">
    <location>
        <begin position="90"/>
        <end position="148"/>
    </location>
</feature>
<feature type="transmembrane region" description="Helical" evidence="2">
    <location>
        <begin position="161"/>
        <end position="182"/>
    </location>
</feature>
<organism evidence="4 5">
    <name type="scientific">Alicyclobacillus acidocaldarius (strain Tc-4-1)</name>
    <name type="common">Bacillus acidocaldarius</name>
    <dbReference type="NCBI Taxonomy" id="1048834"/>
    <lineage>
        <taxon>Bacteria</taxon>
        <taxon>Bacillati</taxon>
        <taxon>Bacillota</taxon>
        <taxon>Bacilli</taxon>
        <taxon>Bacillales</taxon>
        <taxon>Alicyclobacillaceae</taxon>
        <taxon>Alicyclobacillus</taxon>
    </lineage>
</organism>
<evidence type="ECO:0000256" key="1">
    <source>
        <dbReference type="SAM" id="MobiDB-lite"/>
    </source>
</evidence>